<sequence>MKTLQSNTPWLIEDLAGELSGKHKIGIALLLLTALFLFIGAILQIIDPTAGVLDIGILSVLLFGLLTSIAAIFCSLWLQEILWQPFKTFRKEFNYHFNQLTSWQQCIIYFSVFFLSLYAVLWALAIIL</sequence>
<dbReference type="EMBL" id="SGIT01000006">
    <property type="protein sequence ID" value="RZF57991.1"/>
    <property type="molecule type" value="Genomic_DNA"/>
</dbReference>
<evidence type="ECO:0000313" key="2">
    <source>
        <dbReference type="EMBL" id="RZF57991.1"/>
    </source>
</evidence>
<keyword evidence="1" id="KW-1133">Transmembrane helix</keyword>
<dbReference type="AlphaFoldDB" id="A0A4Q6XDW6"/>
<protein>
    <submittedName>
        <fullName evidence="2">Uncharacterized protein</fullName>
    </submittedName>
</protein>
<proteinExistence type="predicted"/>
<name>A0A4Q6XDW6_9SPHI</name>
<evidence type="ECO:0000313" key="3">
    <source>
        <dbReference type="Proteomes" id="UP000292855"/>
    </source>
</evidence>
<accession>A0A4Q6XDW6</accession>
<keyword evidence="3" id="KW-1185">Reference proteome</keyword>
<feature type="transmembrane region" description="Helical" evidence="1">
    <location>
        <begin position="107"/>
        <end position="127"/>
    </location>
</feature>
<keyword evidence="1" id="KW-0812">Transmembrane</keyword>
<feature type="transmembrane region" description="Helical" evidence="1">
    <location>
        <begin position="55"/>
        <end position="78"/>
    </location>
</feature>
<feature type="transmembrane region" description="Helical" evidence="1">
    <location>
        <begin position="25"/>
        <end position="43"/>
    </location>
</feature>
<keyword evidence="1" id="KW-0472">Membrane</keyword>
<evidence type="ECO:0000256" key="1">
    <source>
        <dbReference type="SAM" id="Phobius"/>
    </source>
</evidence>
<organism evidence="2 3">
    <name type="scientific">Sphingobacterium corticibacterium</name>
    <dbReference type="NCBI Taxonomy" id="2484746"/>
    <lineage>
        <taxon>Bacteria</taxon>
        <taxon>Pseudomonadati</taxon>
        <taxon>Bacteroidota</taxon>
        <taxon>Sphingobacteriia</taxon>
        <taxon>Sphingobacteriales</taxon>
        <taxon>Sphingobacteriaceae</taxon>
        <taxon>Sphingobacterium</taxon>
    </lineage>
</organism>
<dbReference type="Proteomes" id="UP000292855">
    <property type="component" value="Unassembled WGS sequence"/>
</dbReference>
<dbReference type="RefSeq" id="WP_130143475.1">
    <property type="nucleotide sequence ID" value="NZ_SGIT01000006.1"/>
</dbReference>
<reference evidence="2 3" key="1">
    <citation type="submission" date="2019-02" db="EMBL/GenBank/DDBJ databases">
        <authorList>
            <person name="Li Y."/>
        </authorList>
    </citation>
    <scope>NUCLEOTIDE SEQUENCE [LARGE SCALE GENOMIC DNA]</scope>
    <source>
        <strain evidence="2 3">30C10-4-7</strain>
    </source>
</reference>
<comment type="caution">
    <text evidence="2">The sequence shown here is derived from an EMBL/GenBank/DDBJ whole genome shotgun (WGS) entry which is preliminary data.</text>
</comment>
<dbReference type="OrthoDB" id="711053at2"/>
<gene>
    <name evidence="2" type="ORF">EWE74_20195</name>
</gene>